<evidence type="ECO:0000256" key="12">
    <source>
        <dbReference type="ARBA" id="ARBA00023008"/>
    </source>
</evidence>
<evidence type="ECO:0000256" key="16">
    <source>
        <dbReference type="PROSITE-ProRule" id="PRU00433"/>
    </source>
</evidence>
<keyword evidence="5 17" id="KW-0679">Respiratory chain</keyword>
<evidence type="ECO:0000256" key="13">
    <source>
        <dbReference type="ARBA" id="ARBA00023136"/>
    </source>
</evidence>
<comment type="subcellular location">
    <subcellularLocation>
        <location evidence="17">Cell membrane</location>
        <topology evidence="17">Multi-pass membrane protein</topology>
    </subcellularLocation>
    <subcellularLocation>
        <location evidence="1">Membrane</location>
        <topology evidence="1">Multi-pass membrane protein</topology>
    </subcellularLocation>
</comment>
<feature type="transmembrane region" description="Helical" evidence="19">
    <location>
        <begin position="47"/>
        <end position="67"/>
    </location>
</feature>
<comment type="catalytic activity">
    <reaction evidence="15 18">
        <text>4 Fe(II)-[cytochrome c] + O2 + 8 H(+)(in) = 4 Fe(III)-[cytochrome c] + 2 H2O + 4 H(+)(out)</text>
        <dbReference type="Rhea" id="RHEA:11436"/>
        <dbReference type="Rhea" id="RHEA-COMP:10350"/>
        <dbReference type="Rhea" id="RHEA-COMP:14399"/>
        <dbReference type="ChEBI" id="CHEBI:15377"/>
        <dbReference type="ChEBI" id="CHEBI:15378"/>
        <dbReference type="ChEBI" id="CHEBI:15379"/>
        <dbReference type="ChEBI" id="CHEBI:29033"/>
        <dbReference type="ChEBI" id="CHEBI:29034"/>
        <dbReference type="EC" id="7.1.1.9"/>
    </reaction>
</comment>
<keyword evidence="8" id="KW-1278">Translocase</keyword>
<dbReference type="GO" id="GO:0004129">
    <property type="term" value="F:cytochrome-c oxidase activity"/>
    <property type="evidence" value="ECO:0007669"/>
    <property type="project" value="UniProtKB-EC"/>
</dbReference>
<dbReference type="Proteomes" id="UP000287798">
    <property type="component" value="Unassembled WGS sequence"/>
</dbReference>
<dbReference type="Pfam" id="PF02790">
    <property type="entry name" value="COX2_TM"/>
    <property type="match status" value="1"/>
</dbReference>
<dbReference type="PROSITE" id="PS51007">
    <property type="entry name" value="CYTC"/>
    <property type="match status" value="1"/>
</dbReference>
<dbReference type="Gene3D" id="1.10.760.10">
    <property type="entry name" value="Cytochrome c-like domain"/>
    <property type="match status" value="1"/>
</dbReference>
<dbReference type="GO" id="GO:0020037">
    <property type="term" value="F:heme binding"/>
    <property type="evidence" value="ECO:0007669"/>
    <property type="project" value="InterPro"/>
</dbReference>
<evidence type="ECO:0000256" key="20">
    <source>
        <dbReference type="SAM" id="SignalP"/>
    </source>
</evidence>
<name>A0A426QK42_9GAMM</name>
<evidence type="ECO:0000256" key="19">
    <source>
        <dbReference type="SAM" id="Phobius"/>
    </source>
</evidence>
<dbReference type="PROSITE" id="PS50857">
    <property type="entry name" value="COX2_CUA"/>
    <property type="match status" value="1"/>
</dbReference>
<dbReference type="InterPro" id="IPR036909">
    <property type="entry name" value="Cyt_c-like_dom_sf"/>
</dbReference>
<dbReference type="InterPro" id="IPR014222">
    <property type="entry name" value="Cyt_c_oxidase_su2"/>
</dbReference>
<evidence type="ECO:0000256" key="11">
    <source>
        <dbReference type="ARBA" id="ARBA00023004"/>
    </source>
</evidence>
<keyword evidence="20" id="KW-0732">Signal</keyword>
<evidence type="ECO:0000256" key="18">
    <source>
        <dbReference type="RuleBase" id="RU004024"/>
    </source>
</evidence>
<keyword evidence="12 18" id="KW-0186">Copper</keyword>
<dbReference type="Gene3D" id="2.60.40.420">
    <property type="entry name" value="Cupredoxins - blue copper proteins"/>
    <property type="match status" value="1"/>
</dbReference>
<dbReference type="InterPro" id="IPR001505">
    <property type="entry name" value="Copper_CuA"/>
</dbReference>
<evidence type="ECO:0000256" key="15">
    <source>
        <dbReference type="ARBA" id="ARBA00047816"/>
    </source>
</evidence>
<keyword evidence="3 17" id="KW-0813">Transport</keyword>
<evidence type="ECO:0000256" key="10">
    <source>
        <dbReference type="ARBA" id="ARBA00022989"/>
    </source>
</evidence>
<feature type="chain" id="PRO_5019020788" description="Cytochrome c oxidase subunit 2" evidence="20">
    <location>
        <begin position="24"/>
        <end position="371"/>
    </location>
</feature>
<dbReference type="Gene3D" id="1.10.287.90">
    <property type="match status" value="1"/>
</dbReference>
<dbReference type="InterPro" id="IPR045187">
    <property type="entry name" value="CcO_II"/>
</dbReference>
<dbReference type="SUPFAM" id="SSF81464">
    <property type="entry name" value="Cytochrome c oxidase subunit II-like, transmembrane region"/>
    <property type="match status" value="1"/>
</dbReference>
<keyword evidence="10 19" id="KW-1133">Transmembrane helix</keyword>
<comment type="similarity">
    <text evidence="2 17">Belongs to the cytochrome c oxidase subunit 2 family.</text>
</comment>
<feature type="transmembrane region" description="Helical" evidence="19">
    <location>
        <begin position="88"/>
        <end position="110"/>
    </location>
</feature>
<dbReference type="AlphaFoldDB" id="A0A426QK42"/>
<comment type="function">
    <text evidence="14 18">Subunits I and II form the functional core of the enzyme complex. Electrons originating in cytochrome c are transferred via heme a and Cu(A) to the binuclear center formed by heme a3 and Cu(B).</text>
</comment>
<evidence type="ECO:0000256" key="1">
    <source>
        <dbReference type="ARBA" id="ARBA00004141"/>
    </source>
</evidence>
<dbReference type="InterPro" id="IPR002429">
    <property type="entry name" value="CcO_II-like_C"/>
</dbReference>
<evidence type="ECO:0000259" key="22">
    <source>
        <dbReference type="PROSITE" id="PS50999"/>
    </source>
</evidence>
<keyword evidence="24" id="KW-0560">Oxidoreductase</keyword>
<evidence type="ECO:0000259" key="23">
    <source>
        <dbReference type="PROSITE" id="PS51007"/>
    </source>
</evidence>
<feature type="domain" description="Cytochrome c" evidence="23">
    <location>
        <begin position="274"/>
        <end position="354"/>
    </location>
</feature>
<proteinExistence type="inferred from homology"/>
<feature type="domain" description="Cytochrome oxidase subunit II copper A binding" evidence="21">
    <location>
        <begin position="117"/>
        <end position="254"/>
    </location>
</feature>
<keyword evidence="11 16" id="KW-0408">Iron</keyword>
<keyword evidence="4 16" id="KW-0349">Heme</keyword>
<feature type="domain" description="Cytochrome oxidase subunit II transmembrane region profile" evidence="22">
    <location>
        <begin position="21"/>
        <end position="116"/>
    </location>
</feature>
<organism evidence="24 25">
    <name type="scientific">Thiohalobacter thiocyanaticus</name>
    <dbReference type="NCBI Taxonomy" id="585455"/>
    <lineage>
        <taxon>Bacteria</taxon>
        <taxon>Pseudomonadati</taxon>
        <taxon>Pseudomonadota</taxon>
        <taxon>Gammaproteobacteria</taxon>
        <taxon>Thiohalobacterales</taxon>
        <taxon>Thiohalobacteraceae</taxon>
        <taxon>Thiohalobacter</taxon>
    </lineage>
</organism>
<dbReference type="PANTHER" id="PTHR22888:SF9">
    <property type="entry name" value="CYTOCHROME C OXIDASE SUBUNIT 2"/>
    <property type="match status" value="1"/>
</dbReference>
<accession>A0A426QK42</accession>
<dbReference type="InterPro" id="IPR011759">
    <property type="entry name" value="Cyt_c_oxidase_su2_TM_dom"/>
</dbReference>
<feature type="signal peptide" evidence="20">
    <location>
        <begin position="1"/>
        <end position="23"/>
    </location>
</feature>
<dbReference type="OrthoDB" id="9781261at2"/>
<dbReference type="PROSITE" id="PS50999">
    <property type="entry name" value="COX2_TM"/>
    <property type="match status" value="1"/>
</dbReference>
<evidence type="ECO:0000256" key="9">
    <source>
        <dbReference type="ARBA" id="ARBA00022982"/>
    </source>
</evidence>
<evidence type="ECO:0000256" key="8">
    <source>
        <dbReference type="ARBA" id="ARBA00022967"/>
    </source>
</evidence>
<keyword evidence="9 17" id="KW-0249">Electron transport</keyword>
<dbReference type="EC" id="7.1.1.9" evidence="18"/>
<dbReference type="GO" id="GO:0005507">
    <property type="term" value="F:copper ion binding"/>
    <property type="evidence" value="ECO:0007669"/>
    <property type="project" value="InterPro"/>
</dbReference>
<keyword evidence="7 16" id="KW-0479">Metal-binding</keyword>
<sequence>MKPRGCQALAGAGLMTVAGSATAEWGLNLPVGVSPIANEAYSLHMLILWICVAIGVVVFGAMFYSIIKHRKSKGAVAAQFHESTTIEILWTIIPFLILVGMAFPATKALIAMEDTSNSDVSIKVTGYQWKWQYEYLDEEIGFFSTLSTPKDEIFNKVAKNEDYLLQVDNPVVVPVGKKVRLLITANDVIHAWWVPELGMKKDAIPGFVNEMWFRIDEPGTYRGQCAELCGKDHGFMPIVVVAKEQAEYDQWVAEQKQGQATAAAESEREWTRDELVARGEEVYKSNCVACHMAGGEGVPGAFPALKGGAITTGPVEGHIDIVLNGSAGTAMAAFGAQLNDADLAAVITYERNAWGNDTGDVVQPADIKAAR</sequence>
<evidence type="ECO:0000256" key="17">
    <source>
        <dbReference type="RuleBase" id="RU000456"/>
    </source>
</evidence>
<keyword evidence="6 17" id="KW-0812">Transmembrane</keyword>
<dbReference type="PRINTS" id="PR01166">
    <property type="entry name" value="CYCOXIDASEII"/>
</dbReference>
<evidence type="ECO:0000256" key="6">
    <source>
        <dbReference type="ARBA" id="ARBA00022692"/>
    </source>
</evidence>
<dbReference type="InterPro" id="IPR036257">
    <property type="entry name" value="Cyt_c_oxidase_su2_TM_sf"/>
</dbReference>
<gene>
    <name evidence="24" type="primary">coxB</name>
    <name evidence="24" type="ORF">D6C00_09215</name>
</gene>
<evidence type="ECO:0000313" key="25">
    <source>
        <dbReference type="Proteomes" id="UP000287798"/>
    </source>
</evidence>
<dbReference type="SUPFAM" id="SSF49503">
    <property type="entry name" value="Cupredoxins"/>
    <property type="match status" value="1"/>
</dbReference>
<dbReference type="GO" id="GO:0042773">
    <property type="term" value="P:ATP synthesis coupled electron transport"/>
    <property type="evidence" value="ECO:0007669"/>
    <property type="project" value="TreeGrafter"/>
</dbReference>
<evidence type="ECO:0000256" key="7">
    <source>
        <dbReference type="ARBA" id="ARBA00022723"/>
    </source>
</evidence>
<evidence type="ECO:0000259" key="21">
    <source>
        <dbReference type="PROSITE" id="PS50857"/>
    </source>
</evidence>
<dbReference type="EMBL" id="QZMU01000001">
    <property type="protein sequence ID" value="RRQ22111.1"/>
    <property type="molecule type" value="Genomic_DNA"/>
</dbReference>
<dbReference type="NCBIfam" id="TIGR02866">
    <property type="entry name" value="CoxB"/>
    <property type="match status" value="1"/>
</dbReference>
<reference evidence="24 25" key="1">
    <citation type="journal article" date="2010" name="Int. J. Syst. Evol. Microbiol.">
        <title>Thiohalobacter thiocyanaticus gen. nov., sp. nov., a moderately halophilic, sulfur-oxidizing gammaproteobacterium from hypersaline lakes, that utilizes thiocyanate.</title>
        <authorList>
            <person name="Sorokin D.Y."/>
            <person name="Kovaleva O.L."/>
            <person name="Tourova T.P."/>
            <person name="Muyzer G."/>
        </authorList>
    </citation>
    <scope>NUCLEOTIDE SEQUENCE [LARGE SCALE GENOMIC DNA]</scope>
    <source>
        <strain evidence="24 25">Hrh1</strain>
    </source>
</reference>
<dbReference type="GO" id="GO:0005886">
    <property type="term" value="C:plasma membrane"/>
    <property type="evidence" value="ECO:0007669"/>
    <property type="project" value="UniProtKB-SubCell"/>
</dbReference>
<evidence type="ECO:0000256" key="2">
    <source>
        <dbReference type="ARBA" id="ARBA00007866"/>
    </source>
</evidence>
<keyword evidence="13 19" id="KW-0472">Membrane</keyword>
<dbReference type="SUPFAM" id="SSF46626">
    <property type="entry name" value="Cytochrome c"/>
    <property type="match status" value="1"/>
</dbReference>
<comment type="caution">
    <text evidence="24">The sequence shown here is derived from an EMBL/GenBank/DDBJ whole genome shotgun (WGS) entry which is preliminary data.</text>
</comment>
<keyword evidence="25" id="KW-1185">Reference proteome</keyword>
<dbReference type="Pfam" id="PF00116">
    <property type="entry name" value="COX2"/>
    <property type="match status" value="1"/>
</dbReference>
<dbReference type="PANTHER" id="PTHR22888">
    <property type="entry name" value="CYTOCHROME C OXIDASE, SUBUNIT II"/>
    <property type="match status" value="1"/>
</dbReference>
<dbReference type="GO" id="GO:0016491">
    <property type="term" value="F:oxidoreductase activity"/>
    <property type="evidence" value="ECO:0007669"/>
    <property type="project" value="UniProtKB-KW"/>
</dbReference>
<protein>
    <recommendedName>
        <fullName evidence="18">Cytochrome c oxidase subunit 2</fullName>
        <ecNumber evidence="18">7.1.1.9</ecNumber>
    </recommendedName>
</protein>
<dbReference type="Pfam" id="PF13442">
    <property type="entry name" value="Cytochrome_CBB3"/>
    <property type="match status" value="1"/>
</dbReference>
<evidence type="ECO:0000256" key="4">
    <source>
        <dbReference type="ARBA" id="ARBA00022617"/>
    </source>
</evidence>
<evidence type="ECO:0000256" key="5">
    <source>
        <dbReference type="ARBA" id="ARBA00022660"/>
    </source>
</evidence>
<dbReference type="PROSITE" id="PS00078">
    <property type="entry name" value="COX2"/>
    <property type="match status" value="1"/>
</dbReference>
<dbReference type="InterPro" id="IPR008972">
    <property type="entry name" value="Cupredoxin"/>
</dbReference>
<evidence type="ECO:0000313" key="24">
    <source>
        <dbReference type="EMBL" id="RRQ22111.1"/>
    </source>
</evidence>
<dbReference type="RefSeq" id="WP_125182427.1">
    <property type="nucleotide sequence ID" value="NZ_QZMU01000001.1"/>
</dbReference>
<evidence type="ECO:0000256" key="14">
    <source>
        <dbReference type="ARBA" id="ARBA00024688"/>
    </source>
</evidence>
<evidence type="ECO:0000256" key="3">
    <source>
        <dbReference type="ARBA" id="ARBA00022448"/>
    </source>
</evidence>
<comment type="cofactor">
    <cofactor evidence="18">
        <name>Cu cation</name>
        <dbReference type="ChEBI" id="CHEBI:23378"/>
    </cofactor>
    <text evidence="18">Binds a copper A center.</text>
</comment>
<dbReference type="InterPro" id="IPR009056">
    <property type="entry name" value="Cyt_c-like_dom"/>
</dbReference>